<dbReference type="InterPro" id="IPR011576">
    <property type="entry name" value="Pyridox_Oxase_N"/>
</dbReference>
<accession>A0A8J3ZRT1</accession>
<evidence type="ECO:0000313" key="2">
    <source>
        <dbReference type="EMBL" id="GIJ69017.1"/>
    </source>
</evidence>
<feature type="domain" description="Pyridoxamine 5'-phosphate oxidase N-terminal" evidence="1">
    <location>
        <begin position="34"/>
        <end position="151"/>
    </location>
</feature>
<dbReference type="Gene3D" id="2.30.110.10">
    <property type="entry name" value="Electron Transport, Fmn-binding Protein, Chain A"/>
    <property type="match status" value="1"/>
</dbReference>
<dbReference type="Pfam" id="PF01243">
    <property type="entry name" value="PNPOx_N"/>
    <property type="match status" value="1"/>
</dbReference>
<dbReference type="AlphaFoldDB" id="A0A8J3ZRT1"/>
<dbReference type="InterPro" id="IPR012349">
    <property type="entry name" value="Split_barrel_FMN-bd"/>
</dbReference>
<dbReference type="EMBL" id="BOPH01000053">
    <property type="protein sequence ID" value="GIJ69017.1"/>
    <property type="molecule type" value="Genomic_DNA"/>
</dbReference>
<comment type="caution">
    <text evidence="2">The sequence shown here is derived from an EMBL/GenBank/DDBJ whole genome shotgun (WGS) entry which is preliminary data.</text>
</comment>
<organism evidence="2 3">
    <name type="scientific">Virgisporangium ochraceum</name>
    <dbReference type="NCBI Taxonomy" id="65505"/>
    <lineage>
        <taxon>Bacteria</taxon>
        <taxon>Bacillati</taxon>
        <taxon>Actinomycetota</taxon>
        <taxon>Actinomycetes</taxon>
        <taxon>Micromonosporales</taxon>
        <taxon>Micromonosporaceae</taxon>
        <taxon>Virgisporangium</taxon>
    </lineage>
</organism>
<sequence>MTTSYIGTEEELRALVGEPGPAAHAKVLTELDVHARDFIARSRFCLLGTSGADGCDVSPRGEPGAVALVLDEKTLVLPDRPGNKRVDSFRNILHNPNVGLLFLMPPMSETLRVNGRARLVREAPYFADLTVDGRPPRFAVEVGVEEVFLHCAKAFLRSQLWDPQTWTDRDELPRAARIWRDHARLAPSVEELEAGLAKGYSTTLY</sequence>
<dbReference type="Proteomes" id="UP000635606">
    <property type="component" value="Unassembled WGS sequence"/>
</dbReference>
<evidence type="ECO:0000313" key="3">
    <source>
        <dbReference type="Proteomes" id="UP000635606"/>
    </source>
</evidence>
<dbReference type="NCBIfam" id="TIGR04025">
    <property type="entry name" value="PPOX_FMN_DR2398"/>
    <property type="match status" value="1"/>
</dbReference>
<name>A0A8J3ZRT1_9ACTN</name>
<dbReference type="SUPFAM" id="SSF50475">
    <property type="entry name" value="FMN-binding split barrel"/>
    <property type="match status" value="1"/>
</dbReference>
<evidence type="ECO:0000259" key="1">
    <source>
        <dbReference type="Pfam" id="PF01243"/>
    </source>
</evidence>
<reference evidence="2" key="1">
    <citation type="submission" date="2021-01" db="EMBL/GenBank/DDBJ databases">
        <title>Whole genome shotgun sequence of Virgisporangium ochraceum NBRC 16418.</title>
        <authorList>
            <person name="Komaki H."/>
            <person name="Tamura T."/>
        </authorList>
    </citation>
    <scope>NUCLEOTIDE SEQUENCE</scope>
    <source>
        <strain evidence="2">NBRC 16418</strain>
    </source>
</reference>
<dbReference type="InterPro" id="IPR024029">
    <property type="entry name" value="Pyridox_Oxase_FMN-dep"/>
</dbReference>
<dbReference type="PANTHER" id="PTHR42815">
    <property type="entry name" value="FAD-BINDING, PUTATIVE (AFU_ORTHOLOGUE AFUA_6G07600)-RELATED"/>
    <property type="match status" value="1"/>
</dbReference>
<keyword evidence="3" id="KW-1185">Reference proteome</keyword>
<dbReference type="RefSeq" id="WP_203928945.1">
    <property type="nucleotide sequence ID" value="NZ_BOPH01000053.1"/>
</dbReference>
<dbReference type="PANTHER" id="PTHR42815:SF2">
    <property type="entry name" value="FAD-BINDING, PUTATIVE (AFU_ORTHOLOGUE AFUA_6G07600)-RELATED"/>
    <property type="match status" value="1"/>
</dbReference>
<gene>
    <name evidence="2" type="ORF">Voc01_039340</name>
</gene>
<protein>
    <submittedName>
        <fullName evidence="2">Phosphohydrolase</fullName>
    </submittedName>
</protein>
<proteinExistence type="predicted"/>